<feature type="compositionally biased region" description="Polar residues" evidence="4">
    <location>
        <begin position="471"/>
        <end position="480"/>
    </location>
</feature>
<proteinExistence type="predicted"/>
<feature type="region of interest" description="Disordered" evidence="4">
    <location>
        <begin position="445"/>
        <end position="480"/>
    </location>
</feature>
<name>A0A8J4EG64_9ACTN</name>
<dbReference type="PANTHER" id="PTHR22683:SF1">
    <property type="entry name" value="TYPE VII SECRETION SYSTEM PROTEIN ESSC"/>
    <property type="match status" value="1"/>
</dbReference>
<dbReference type="SUPFAM" id="SSF52540">
    <property type="entry name" value="P-loop containing nucleoside triphosphate hydrolases"/>
    <property type="match status" value="2"/>
</dbReference>
<protein>
    <recommendedName>
        <fullName evidence="5">FtsK domain-containing protein</fullName>
    </recommendedName>
</protein>
<dbReference type="Proteomes" id="UP000635606">
    <property type="component" value="Unassembled WGS sequence"/>
</dbReference>
<feature type="domain" description="FtsK" evidence="5">
    <location>
        <begin position="270"/>
        <end position="446"/>
    </location>
</feature>
<organism evidence="6 7">
    <name type="scientific">Virgisporangium ochraceum</name>
    <dbReference type="NCBI Taxonomy" id="65505"/>
    <lineage>
        <taxon>Bacteria</taxon>
        <taxon>Bacillati</taxon>
        <taxon>Actinomycetota</taxon>
        <taxon>Actinomycetes</taxon>
        <taxon>Micromonosporales</taxon>
        <taxon>Micromonosporaceae</taxon>
        <taxon>Virgisporangium</taxon>
    </lineage>
</organism>
<feature type="binding site" evidence="3">
    <location>
        <begin position="31"/>
        <end position="38"/>
    </location>
    <ligand>
        <name>ATP</name>
        <dbReference type="ChEBI" id="CHEBI:30616"/>
    </ligand>
</feature>
<keyword evidence="7" id="KW-1185">Reference proteome</keyword>
<dbReference type="GO" id="GO:0003677">
    <property type="term" value="F:DNA binding"/>
    <property type="evidence" value="ECO:0007669"/>
    <property type="project" value="InterPro"/>
</dbReference>
<evidence type="ECO:0000313" key="6">
    <source>
        <dbReference type="EMBL" id="GIJ73569.1"/>
    </source>
</evidence>
<feature type="binding site" evidence="3">
    <location>
        <begin position="288"/>
        <end position="295"/>
    </location>
    <ligand>
        <name>ATP</name>
        <dbReference type="ChEBI" id="CHEBI:30616"/>
    </ligand>
</feature>
<gene>
    <name evidence="6" type="ORF">Voc01_084860</name>
</gene>
<evidence type="ECO:0000256" key="4">
    <source>
        <dbReference type="SAM" id="MobiDB-lite"/>
    </source>
</evidence>
<evidence type="ECO:0000256" key="3">
    <source>
        <dbReference type="PROSITE-ProRule" id="PRU00289"/>
    </source>
</evidence>
<dbReference type="AlphaFoldDB" id="A0A8J4EG64"/>
<dbReference type="PROSITE" id="PS50901">
    <property type="entry name" value="FTSK"/>
    <property type="match status" value="2"/>
</dbReference>
<dbReference type="Pfam" id="PF01580">
    <property type="entry name" value="FtsK_SpoIIIE"/>
    <property type="match status" value="2"/>
</dbReference>
<comment type="caution">
    <text evidence="6">The sequence shown here is derived from an EMBL/GenBank/DDBJ whole genome shotgun (WGS) entry which is preliminary data.</text>
</comment>
<dbReference type="InterPro" id="IPR002543">
    <property type="entry name" value="FtsK_dom"/>
</dbReference>
<dbReference type="GO" id="GO:0005524">
    <property type="term" value="F:ATP binding"/>
    <property type="evidence" value="ECO:0007669"/>
    <property type="project" value="UniProtKB-UniRule"/>
</dbReference>
<keyword evidence="2 3" id="KW-0067">ATP-binding</keyword>
<evidence type="ECO:0000313" key="7">
    <source>
        <dbReference type="Proteomes" id="UP000635606"/>
    </source>
</evidence>
<dbReference type="RefSeq" id="WP_203933391.1">
    <property type="nucleotide sequence ID" value="NZ_BOPH01000118.1"/>
</dbReference>
<dbReference type="SMART" id="SM00382">
    <property type="entry name" value="AAA"/>
    <property type="match status" value="2"/>
</dbReference>
<dbReference type="Gene3D" id="3.40.50.300">
    <property type="entry name" value="P-loop containing nucleotide triphosphate hydrolases"/>
    <property type="match status" value="2"/>
</dbReference>
<keyword evidence="1 3" id="KW-0547">Nucleotide-binding</keyword>
<evidence type="ECO:0000259" key="5">
    <source>
        <dbReference type="PROSITE" id="PS50901"/>
    </source>
</evidence>
<dbReference type="PANTHER" id="PTHR22683">
    <property type="entry name" value="SPORULATION PROTEIN RELATED"/>
    <property type="match status" value="1"/>
</dbReference>
<accession>A0A8J4EG64</accession>
<sequence length="480" mass="51708">MTGPLVTVGTGPGGRPVVVDLDATPHGVIVGATGSGKTELVRSMVSGLAAAYGPDTVTVALTDYLGTATYRPLENLPHVAAVMTDLAEDLSLLDRFRHVLMGELERRRTLAAPGPRLLVVCDDVGELLAADPGVLEVFARIGRAGHPLGVHLLLAAQRLEEGRLRGLDRHLSYRIALRTFSRRESTALIGVPDAAELPPEPGAGYLRRSCTIEPFRSVLAGAPAPRAGPPARRIWLAPLTPSTMDSSLLTNARPLRVPVAVLDRPFEHRQDPMWLDLSGPPGNLVVVGDTGSGKTTLLRTFVGALARTHPPRHVRFHLLDGGDGLSPLRHLPHVTGDGDAPGTIAHLHGLLYHRRDAFRRRGIAHYGQVRRRPDRDRTDEYGDVFLVVDGHPLPDDPMVADLARQGPPHGIHLVVTSPTYAEVPDALQPFHAVVVELRLRDPATSRAGRRLAGRSRSHGPGRGLTPEGLHFQTTLPTSTR</sequence>
<evidence type="ECO:0000256" key="1">
    <source>
        <dbReference type="ARBA" id="ARBA00022741"/>
    </source>
</evidence>
<dbReference type="EMBL" id="BOPH01000118">
    <property type="protein sequence ID" value="GIJ73569.1"/>
    <property type="molecule type" value="Genomic_DNA"/>
</dbReference>
<evidence type="ECO:0000256" key="2">
    <source>
        <dbReference type="ARBA" id="ARBA00022840"/>
    </source>
</evidence>
<dbReference type="InterPro" id="IPR003593">
    <property type="entry name" value="AAA+_ATPase"/>
</dbReference>
<feature type="domain" description="FtsK" evidence="5">
    <location>
        <begin position="14"/>
        <end position="186"/>
    </location>
</feature>
<feature type="compositionally biased region" description="Basic residues" evidence="4">
    <location>
        <begin position="447"/>
        <end position="459"/>
    </location>
</feature>
<reference evidence="6" key="1">
    <citation type="submission" date="2021-01" db="EMBL/GenBank/DDBJ databases">
        <title>Whole genome shotgun sequence of Virgisporangium ochraceum NBRC 16418.</title>
        <authorList>
            <person name="Komaki H."/>
            <person name="Tamura T."/>
        </authorList>
    </citation>
    <scope>NUCLEOTIDE SEQUENCE</scope>
    <source>
        <strain evidence="6">NBRC 16418</strain>
    </source>
</reference>
<dbReference type="InterPro" id="IPR050206">
    <property type="entry name" value="FtsK/SpoIIIE/SftA"/>
</dbReference>
<dbReference type="InterPro" id="IPR027417">
    <property type="entry name" value="P-loop_NTPase"/>
</dbReference>